<proteinExistence type="predicted"/>
<dbReference type="InterPro" id="IPR045647">
    <property type="entry name" value="DUF6401"/>
</dbReference>
<dbReference type="EMBL" id="BOOY01000030">
    <property type="protein sequence ID" value="GIJ04939.1"/>
    <property type="molecule type" value="Genomic_DNA"/>
</dbReference>
<organism evidence="1 2">
    <name type="scientific">Spirilliplanes yamanashiensis</name>
    <dbReference type="NCBI Taxonomy" id="42233"/>
    <lineage>
        <taxon>Bacteria</taxon>
        <taxon>Bacillati</taxon>
        <taxon>Actinomycetota</taxon>
        <taxon>Actinomycetes</taxon>
        <taxon>Micromonosporales</taxon>
        <taxon>Micromonosporaceae</taxon>
        <taxon>Spirilliplanes</taxon>
    </lineage>
</organism>
<comment type="caution">
    <text evidence="1">The sequence shown here is derived from an EMBL/GenBank/DDBJ whole genome shotgun (WGS) entry which is preliminary data.</text>
</comment>
<accession>A0A8J3YBB6</accession>
<dbReference type="Proteomes" id="UP000652013">
    <property type="component" value="Unassembled WGS sequence"/>
</dbReference>
<reference evidence="1" key="1">
    <citation type="submission" date="2021-01" db="EMBL/GenBank/DDBJ databases">
        <title>Whole genome shotgun sequence of Spirilliplanes yamanashiensis NBRC 15828.</title>
        <authorList>
            <person name="Komaki H."/>
            <person name="Tamura T."/>
        </authorList>
    </citation>
    <scope>NUCLEOTIDE SEQUENCE</scope>
    <source>
        <strain evidence="1">NBRC 15828</strain>
    </source>
</reference>
<keyword evidence="2" id="KW-1185">Reference proteome</keyword>
<sequence length="140" mass="14447">MPGPGVALPVARFVRSVGMGSHHDDDLARDDRIAPAVLAAAQLALGQWRARLGATGMAALKAVPGLLAEVDQHAAHVRDALADGAGRVRRVLLAAYADGVADRAAAAGWSADEVVAGDWRRASWPSVRLLAVCVLAESAV</sequence>
<evidence type="ECO:0000313" key="1">
    <source>
        <dbReference type="EMBL" id="GIJ04939.1"/>
    </source>
</evidence>
<name>A0A8J3YBB6_9ACTN</name>
<gene>
    <name evidence="1" type="ORF">Sya03_42910</name>
</gene>
<evidence type="ECO:0000313" key="2">
    <source>
        <dbReference type="Proteomes" id="UP000652013"/>
    </source>
</evidence>
<dbReference type="Pfam" id="PF19939">
    <property type="entry name" value="DUF6401"/>
    <property type="match status" value="1"/>
</dbReference>
<dbReference type="AlphaFoldDB" id="A0A8J3YBB6"/>
<protein>
    <submittedName>
        <fullName evidence="1">Uncharacterized protein</fullName>
    </submittedName>
</protein>